<gene>
    <name evidence="15 20" type="primary">pheT</name>
    <name evidence="20" type="ORF">ACFSW4_01330</name>
</gene>
<name>A0ABW5Q6L0_9BACI</name>
<evidence type="ECO:0000256" key="7">
    <source>
        <dbReference type="ARBA" id="ARBA00022723"/>
    </source>
</evidence>
<dbReference type="SUPFAM" id="SSF55681">
    <property type="entry name" value="Class II aaRS and biotin synthetases"/>
    <property type="match status" value="1"/>
</dbReference>
<dbReference type="CDD" id="cd02796">
    <property type="entry name" value="tRNA_bind_bactPheRS"/>
    <property type="match status" value="1"/>
</dbReference>
<evidence type="ECO:0000259" key="19">
    <source>
        <dbReference type="PROSITE" id="PS51483"/>
    </source>
</evidence>
<keyword evidence="21" id="KW-1185">Reference proteome</keyword>
<evidence type="ECO:0000256" key="13">
    <source>
        <dbReference type="ARBA" id="ARBA00023146"/>
    </source>
</evidence>
<evidence type="ECO:0000256" key="12">
    <source>
        <dbReference type="ARBA" id="ARBA00022917"/>
    </source>
</evidence>
<dbReference type="InterPro" id="IPR005121">
    <property type="entry name" value="Fdx_antiC-bd"/>
</dbReference>
<keyword evidence="8 15" id="KW-0547">Nucleotide-binding</keyword>
<dbReference type="InterPro" id="IPR009061">
    <property type="entry name" value="DNA-bd_dom_put_sf"/>
</dbReference>
<evidence type="ECO:0000313" key="21">
    <source>
        <dbReference type="Proteomes" id="UP001597452"/>
    </source>
</evidence>
<evidence type="ECO:0000256" key="14">
    <source>
        <dbReference type="ARBA" id="ARBA00049255"/>
    </source>
</evidence>
<evidence type="ECO:0000313" key="20">
    <source>
        <dbReference type="EMBL" id="MFD2637513.1"/>
    </source>
</evidence>
<evidence type="ECO:0000256" key="4">
    <source>
        <dbReference type="ARBA" id="ARBA00022490"/>
    </source>
</evidence>
<dbReference type="InterPro" id="IPR005147">
    <property type="entry name" value="tRNA_synthase_B5-dom"/>
</dbReference>
<keyword evidence="7 15" id="KW-0479">Metal-binding</keyword>
<dbReference type="InterPro" id="IPR033714">
    <property type="entry name" value="tRNA_bind_bactPheRS"/>
</dbReference>
<dbReference type="InterPro" id="IPR004532">
    <property type="entry name" value="Phe-tRNA-ligase_IIc_bsu_bact"/>
</dbReference>
<dbReference type="EMBL" id="JBHUMZ010000008">
    <property type="protein sequence ID" value="MFD2637513.1"/>
    <property type="molecule type" value="Genomic_DNA"/>
</dbReference>
<dbReference type="Gene3D" id="2.40.50.140">
    <property type="entry name" value="Nucleic acid-binding proteins"/>
    <property type="match status" value="1"/>
</dbReference>
<protein>
    <recommendedName>
        <fullName evidence="15">Phenylalanine--tRNA ligase beta subunit</fullName>
        <ecNumber evidence="15">6.1.1.20</ecNumber>
    </recommendedName>
    <alternativeName>
        <fullName evidence="15">Phenylalanyl-tRNA synthetase beta subunit</fullName>
        <shortName evidence="15">PheRS</shortName>
    </alternativeName>
</protein>
<dbReference type="SMART" id="SM00874">
    <property type="entry name" value="B5"/>
    <property type="match status" value="1"/>
</dbReference>
<dbReference type="NCBIfam" id="NF045760">
    <property type="entry name" value="YtpR"/>
    <property type="match status" value="1"/>
</dbReference>
<dbReference type="Pfam" id="PF17759">
    <property type="entry name" value="tRNA_synthFbeta"/>
    <property type="match status" value="1"/>
</dbReference>
<dbReference type="InterPro" id="IPR041616">
    <property type="entry name" value="PheRS_beta_core"/>
</dbReference>
<dbReference type="InterPro" id="IPR012340">
    <property type="entry name" value="NA-bd_OB-fold"/>
</dbReference>
<comment type="similarity">
    <text evidence="2 15">Belongs to the phenylalanyl-tRNA synthetase beta subunit family. Type 1 subfamily.</text>
</comment>
<dbReference type="Pfam" id="PF03147">
    <property type="entry name" value="FDX-ACB"/>
    <property type="match status" value="1"/>
</dbReference>
<comment type="subcellular location">
    <subcellularLocation>
        <location evidence="1 15">Cytoplasm</location>
    </subcellularLocation>
</comment>
<reference evidence="21" key="1">
    <citation type="journal article" date="2019" name="Int. J. Syst. Evol. Microbiol.">
        <title>The Global Catalogue of Microorganisms (GCM) 10K type strain sequencing project: providing services to taxonomists for standard genome sequencing and annotation.</title>
        <authorList>
            <consortium name="The Broad Institute Genomics Platform"/>
            <consortium name="The Broad Institute Genome Sequencing Center for Infectious Disease"/>
            <person name="Wu L."/>
            <person name="Ma J."/>
        </authorList>
    </citation>
    <scope>NUCLEOTIDE SEQUENCE [LARGE SCALE GENOMIC DNA]</scope>
    <source>
        <strain evidence="21">TISTR 1571</strain>
    </source>
</reference>
<sequence length="808" mass="90778">MLVSRKWLEQYIDLDEINTHDLAEAMTKSGLEVEEVRGPILNDDKIVVGYVKECVQHPNADKLNLCQVDVGEGELSQIVCGAPNVSEGQHVIVAKPGARLPGGMKIKKAKLRGEASEGMICSLQELGFDEKNVPEEFKNSIYVFNEEVNAGERACPLLNLDDEIIEIELTANRSDCLSMIGVAYEVAAIYEKEIKLPEPDVLMEQELSSEYVSVEIQDEKANPYYGAWIIRDLNIQTSPLWLQNRLISAGIRPINNVVDVTNYVLMEYGQPLHAFDYDRFGSKKVVTRMAQDGETIKTLDGEERTLSSNHLVITNGHEAHAIAGVMGGEDSEVQNNTTTILLEAAYFNPGVVRQGSKDHGLRSEASARFEKGIDITRVKEAATRAAELLVEVAGGKVLGELVEAGSTDWTPETVTFNAKEINQKIGTDITVDEMKNIIERLRFDFEVDGETFTVKAPARRQDIAIKEDMVEEIARLYGYDRIPYTLPVGVMKQGGLTKRQKLLREVNHYLQKAGLNESLTYSLTKEEWSNQFVSPEIKNQGYEPVGLALPMTDLHSHLRLSALPELLSSVQHNVARNQYNVALYEVGSIYLQEQKGEQPSENIRVAAAVTGLWENHPWQGEKKPVDFFVIKGILEGLFNHLLDDEVVFEKAELERMHPGRTALMKLNGEVIGYVGQLHPSVQKEYDLDETYVFDLNLDRVLNAVTGQESYRMITKYPAIAQDLAFVVDRELPAKQLEKAILDQGQPHLESVRVFDVYQGEHMEEGKKSIAFNLLFQNDDRTLKDEEIEEARHAIVKHLENEYNAVLRG</sequence>
<dbReference type="Gene3D" id="3.50.40.10">
    <property type="entry name" value="Phenylalanyl-trna Synthetase, Chain B, domain 3"/>
    <property type="match status" value="1"/>
</dbReference>
<dbReference type="SUPFAM" id="SSF54991">
    <property type="entry name" value="Anticodon-binding domain of PheRS"/>
    <property type="match status" value="1"/>
</dbReference>
<feature type="binding site" evidence="15">
    <location>
        <position position="468"/>
    </location>
    <ligand>
        <name>Mg(2+)</name>
        <dbReference type="ChEBI" id="CHEBI:18420"/>
        <note>shared with alpha subunit</note>
    </ligand>
</feature>
<evidence type="ECO:0000256" key="1">
    <source>
        <dbReference type="ARBA" id="ARBA00004496"/>
    </source>
</evidence>
<dbReference type="PROSITE" id="PS51483">
    <property type="entry name" value="B5"/>
    <property type="match status" value="1"/>
</dbReference>
<dbReference type="InterPro" id="IPR005146">
    <property type="entry name" value="B3/B4_tRNA-bd"/>
</dbReference>
<dbReference type="PANTHER" id="PTHR10947">
    <property type="entry name" value="PHENYLALANYL-TRNA SYNTHETASE BETA CHAIN AND LEUCINE-RICH REPEAT-CONTAINING PROTEIN 47"/>
    <property type="match status" value="1"/>
</dbReference>
<dbReference type="EC" id="6.1.1.20" evidence="15"/>
<dbReference type="NCBIfam" id="TIGR00472">
    <property type="entry name" value="pheT_bact"/>
    <property type="match status" value="1"/>
</dbReference>
<keyword evidence="10 15" id="KW-0460">Magnesium</keyword>
<evidence type="ECO:0000256" key="5">
    <source>
        <dbReference type="ARBA" id="ARBA00022555"/>
    </source>
</evidence>
<evidence type="ECO:0000256" key="6">
    <source>
        <dbReference type="ARBA" id="ARBA00022598"/>
    </source>
</evidence>
<comment type="cofactor">
    <cofactor evidence="15">
        <name>Mg(2+)</name>
        <dbReference type="ChEBI" id="CHEBI:18420"/>
    </cofactor>
    <text evidence="15">Binds 2 magnesium ions per tetramer.</text>
</comment>
<feature type="domain" description="B5" evidence="19">
    <location>
        <begin position="409"/>
        <end position="484"/>
    </location>
</feature>
<dbReference type="SUPFAM" id="SSF56037">
    <property type="entry name" value="PheT/TilS domain"/>
    <property type="match status" value="1"/>
</dbReference>
<organism evidence="20 21">
    <name type="scientific">Piscibacillus salipiscarius</name>
    <dbReference type="NCBI Taxonomy" id="299480"/>
    <lineage>
        <taxon>Bacteria</taxon>
        <taxon>Bacillati</taxon>
        <taxon>Bacillota</taxon>
        <taxon>Bacilli</taxon>
        <taxon>Bacillales</taxon>
        <taxon>Bacillaceae</taxon>
        <taxon>Piscibacillus</taxon>
    </lineage>
</organism>
<dbReference type="Gene3D" id="3.30.930.10">
    <property type="entry name" value="Bira Bifunctional Protein, Domain 2"/>
    <property type="match status" value="1"/>
</dbReference>
<dbReference type="Proteomes" id="UP001597452">
    <property type="component" value="Unassembled WGS sequence"/>
</dbReference>
<evidence type="ECO:0000259" key="17">
    <source>
        <dbReference type="PROSITE" id="PS50886"/>
    </source>
</evidence>
<keyword evidence="4 15" id="KW-0963">Cytoplasm</keyword>
<accession>A0ABW5Q6L0</accession>
<dbReference type="SMART" id="SM00896">
    <property type="entry name" value="FDX-ACB"/>
    <property type="match status" value="1"/>
</dbReference>
<keyword evidence="9 15" id="KW-0067">ATP-binding</keyword>
<feature type="domain" description="TRNA-binding" evidence="17">
    <location>
        <begin position="40"/>
        <end position="155"/>
    </location>
</feature>
<dbReference type="InterPro" id="IPR002547">
    <property type="entry name" value="tRNA-bd_dom"/>
</dbReference>
<dbReference type="Pfam" id="PF03483">
    <property type="entry name" value="B3_4"/>
    <property type="match status" value="1"/>
</dbReference>
<dbReference type="Pfam" id="PF03484">
    <property type="entry name" value="B5"/>
    <property type="match status" value="1"/>
</dbReference>
<proteinExistence type="inferred from homology"/>
<dbReference type="Gene3D" id="3.30.70.380">
    <property type="entry name" value="Ferrodoxin-fold anticodon-binding domain"/>
    <property type="match status" value="1"/>
</dbReference>
<comment type="subunit">
    <text evidence="3 15">Tetramer of two alpha and two beta subunits.</text>
</comment>
<keyword evidence="5 16" id="KW-0820">tRNA-binding</keyword>
<dbReference type="SUPFAM" id="SSF46955">
    <property type="entry name" value="Putative DNA-binding domain"/>
    <property type="match status" value="1"/>
</dbReference>
<dbReference type="Pfam" id="PF01588">
    <property type="entry name" value="tRNA_bind"/>
    <property type="match status" value="1"/>
</dbReference>
<evidence type="ECO:0000256" key="11">
    <source>
        <dbReference type="ARBA" id="ARBA00022884"/>
    </source>
</evidence>
<keyword evidence="6 15" id="KW-0436">Ligase</keyword>
<dbReference type="PANTHER" id="PTHR10947:SF0">
    <property type="entry name" value="PHENYLALANINE--TRNA LIGASE BETA SUBUNIT"/>
    <property type="match status" value="1"/>
</dbReference>
<dbReference type="InterPro" id="IPR020825">
    <property type="entry name" value="Phe-tRNA_synthase-like_B3/B4"/>
</dbReference>
<evidence type="ECO:0000256" key="15">
    <source>
        <dbReference type="HAMAP-Rule" id="MF_00283"/>
    </source>
</evidence>
<dbReference type="InterPro" id="IPR036690">
    <property type="entry name" value="Fdx_antiC-bd_sf"/>
</dbReference>
<dbReference type="InterPro" id="IPR045864">
    <property type="entry name" value="aa-tRNA-synth_II/BPL/LPL"/>
</dbReference>
<evidence type="ECO:0000256" key="9">
    <source>
        <dbReference type="ARBA" id="ARBA00022840"/>
    </source>
</evidence>
<feature type="binding site" evidence="15">
    <location>
        <position position="472"/>
    </location>
    <ligand>
        <name>Mg(2+)</name>
        <dbReference type="ChEBI" id="CHEBI:18420"/>
        <note>shared with alpha subunit</note>
    </ligand>
</feature>
<feature type="domain" description="FDX-ACB" evidence="18">
    <location>
        <begin position="714"/>
        <end position="807"/>
    </location>
</feature>
<dbReference type="PROSITE" id="PS50886">
    <property type="entry name" value="TRBD"/>
    <property type="match status" value="1"/>
</dbReference>
<dbReference type="SMART" id="SM00873">
    <property type="entry name" value="B3_4"/>
    <property type="match status" value="1"/>
</dbReference>
<dbReference type="Gene3D" id="3.30.56.10">
    <property type="match status" value="2"/>
</dbReference>
<feature type="binding site" evidence="15">
    <location>
        <position position="471"/>
    </location>
    <ligand>
        <name>Mg(2+)</name>
        <dbReference type="ChEBI" id="CHEBI:18420"/>
        <note>shared with alpha subunit</note>
    </ligand>
</feature>
<dbReference type="InterPro" id="IPR045060">
    <property type="entry name" value="Phe-tRNA-ligase_IIc_bsu"/>
</dbReference>
<dbReference type="HAMAP" id="MF_00283">
    <property type="entry name" value="Phe_tRNA_synth_beta1"/>
    <property type="match status" value="1"/>
</dbReference>
<evidence type="ECO:0000259" key="18">
    <source>
        <dbReference type="PROSITE" id="PS51447"/>
    </source>
</evidence>
<keyword evidence="11 16" id="KW-0694">RNA-binding</keyword>
<dbReference type="GO" id="GO:0004826">
    <property type="term" value="F:phenylalanine-tRNA ligase activity"/>
    <property type="evidence" value="ECO:0007669"/>
    <property type="project" value="UniProtKB-EC"/>
</dbReference>
<feature type="binding site" evidence="15">
    <location>
        <position position="462"/>
    </location>
    <ligand>
        <name>Mg(2+)</name>
        <dbReference type="ChEBI" id="CHEBI:18420"/>
        <note>shared with alpha subunit</note>
    </ligand>
</feature>
<keyword evidence="13 15" id="KW-0030">Aminoacyl-tRNA synthetase</keyword>
<dbReference type="SUPFAM" id="SSF50249">
    <property type="entry name" value="Nucleic acid-binding proteins"/>
    <property type="match status" value="1"/>
</dbReference>
<evidence type="ECO:0000256" key="16">
    <source>
        <dbReference type="PROSITE-ProRule" id="PRU00209"/>
    </source>
</evidence>
<evidence type="ECO:0000256" key="8">
    <source>
        <dbReference type="ARBA" id="ARBA00022741"/>
    </source>
</evidence>
<evidence type="ECO:0000256" key="3">
    <source>
        <dbReference type="ARBA" id="ARBA00011209"/>
    </source>
</evidence>
<keyword evidence="12 15" id="KW-0648">Protein biosynthesis</keyword>
<evidence type="ECO:0000256" key="10">
    <source>
        <dbReference type="ARBA" id="ARBA00022842"/>
    </source>
</evidence>
<dbReference type="RefSeq" id="WP_377326973.1">
    <property type="nucleotide sequence ID" value="NZ_JBHUMZ010000008.1"/>
</dbReference>
<comment type="caution">
    <text evidence="20">The sequence shown here is derived from an EMBL/GenBank/DDBJ whole genome shotgun (WGS) entry which is preliminary data.</text>
</comment>
<dbReference type="CDD" id="cd00769">
    <property type="entry name" value="PheRS_beta_core"/>
    <property type="match status" value="1"/>
</dbReference>
<evidence type="ECO:0000256" key="2">
    <source>
        <dbReference type="ARBA" id="ARBA00008653"/>
    </source>
</evidence>
<comment type="catalytic activity">
    <reaction evidence="14 15">
        <text>tRNA(Phe) + L-phenylalanine + ATP = L-phenylalanyl-tRNA(Phe) + AMP + diphosphate + H(+)</text>
        <dbReference type="Rhea" id="RHEA:19413"/>
        <dbReference type="Rhea" id="RHEA-COMP:9668"/>
        <dbReference type="Rhea" id="RHEA-COMP:9699"/>
        <dbReference type="ChEBI" id="CHEBI:15378"/>
        <dbReference type="ChEBI" id="CHEBI:30616"/>
        <dbReference type="ChEBI" id="CHEBI:33019"/>
        <dbReference type="ChEBI" id="CHEBI:58095"/>
        <dbReference type="ChEBI" id="CHEBI:78442"/>
        <dbReference type="ChEBI" id="CHEBI:78531"/>
        <dbReference type="ChEBI" id="CHEBI:456215"/>
        <dbReference type="EC" id="6.1.1.20"/>
    </reaction>
</comment>
<dbReference type="PROSITE" id="PS51447">
    <property type="entry name" value="FDX_ACB"/>
    <property type="match status" value="1"/>
</dbReference>